<name>A0A835VQW6_CHLIN</name>
<dbReference type="EMBL" id="JAEHOC010000166">
    <property type="protein sequence ID" value="KAG2422186.1"/>
    <property type="molecule type" value="Genomic_DNA"/>
</dbReference>
<protein>
    <submittedName>
        <fullName evidence="2">Uncharacterized protein</fullName>
    </submittedName>
</protein>
<dbReference type="AlphaFoldDB" id="A0A835VQW6"/>
<evidence type="ECO:0000313" key="2">
    <source>
        <dbReference type="EMBL" id="KAG2422186.1"/>
    </source>
</evidence>
<evidence type="ECO:0000313" key="3">
    <source>
        <dbReference type="Proteomes" id="UP000650467"/>
    </source>
</evidence>
<comment type="caution">
    <text evidence="2">The sequence shown here is derived from an EMBL/GenBank/DDBJ whole genome shotgun (WGS) entry which is preliminary data.</text>
</comment>
<evidence type="ECO:0000256" key="1">
    <source>
        <dbReference type="SAM" id="MobiDB-lite"/>
    </source>
</evidence>
<proteinExistence type="predicted"/>
<reference evidence="2" key="1">
    <citation type="journal article" date="2020" name="bioRxiv">
        <title>Comparative genomics of Chlamydomonas.</title>
        <authorList>
            <person name="Craig R.J."/>
            <person name="Hasan A.R."/>
            <person name="Ness R.W."/>
            <person name="Keightley P.D."/>
        </authorList>
    </citation>
    <scope>NUCLEOTIDE SEQUENCE</scope>
    <source>
        <strain evidence="2">SAG 7.73</strain>
    </source>
</reference>
<feature type="region of interest" description="Disordered" evidence="1">
    <location>
        <begin position="99"/>
        <end position="132"/>
    </location>
</feature>
<dbReference type="Proteomes" id="UP000650467">
    <property type="component" value="Unassembled WGS sequence"/>
</dbReference>
<organism evidence="2 3">
    <name type="scientific">Chlamydomonas incerta</name>
    <dbReference type="NCBI Taxonomy" id="51695"/>
    <lineage>
        <taxon>Eukaryota</taxon>
        <taxon>Viridiplantae</taxon>
        <taxon>Chlorophyta</taxon>
        <taxon>core chlorophytes</taxon>
        <taxon>Chlorophyceae</taxon>
        <taxon>CS clade</taxon>
        <taxon>Chlamydomonadales</taxon>
        <taxon>Chlamydomonadaceae</taxon>
        <taxon>Chlamydomonas</taxon>
    </lineage>
</organism>
<sequence length="132" mass="13907">MSTGRSAAGRRQRGSVHVFRSAKTAALASCSAWRSKRRAGSGRAQQAPSRRRSELQLPAVEAKAQGGQAVEEVGTEAYRPHQAESFYVVGLTRLTAAEKRKPRGRAAGGSKDRTCPGGLRFSAAGTPGSPIT</sequence>
<gene>
    <name evidence="2" type="ORF">HXX76_016225</name>
</gene>
<feature type="region of interest" description="Disordered" evidence="1">
    <location>
        <begin position="30"/>
        <end position="56"/>
    </location>
</feature>
<accession>A0A835VQW6</accession>
<keyword evidence="3" id="KW-1185">Reference proteome</keyword>